<dbReference type="AlphaFoldDB" id="A0A4Y2HIP1"/>
<proteinExistence type="predicted"/>
<keyword evidence="2" id="KW-1185">Reference proteome</keyword>
<dbReference type="Proteomes" id="UP000499080">
    <property type="component" value="Unassembled WGS sequence"/>
</dbReference>
<name>A0A4Y2HIP1_ARAVE</name>
<evidence type="ECO:0000313" key="1">
    <source>
        <dbReference type="EMBL" id="GBM65187.1"/>
    </source>
</evidence>
<organism evidence="1 2">
    <name type="scientific">Araneus ventricosus</name>
    <name type="common">Orbweaver spider</name>
    <name type="synonym">Epeira ventricosa</name>
    <dbReference type="NCBI Taxonomy" id="182803"/>
    <lineage>
        <taxon>Eukaryota</taxon>
        <taxon>Metazoa</taxon>
        <taxon>Ecdysozoa</taxon>
        <taxon>Arthropoda</taxon>
        <taxon>Chelicerata</taxon>
        <taxon>Arachnida</taxon>
        <taxon>Araneae</taxon>
        <taxon>Araneomorphae</taxon>
        <taxon>Entelegynae</taxon>
        <taxon>Araneoidea</taxon>
        <taxon>Araneidae</taxon>
        <taxon>Araneus</taxon>
    </lineage>
</organism>
<protein>
    <submittedName>
        <fullName evidence="1">Uncharacterized protein</fullName>
    </submittedName>
</protein>
<evidence type="ECO:0000313" key="2">
    <source>
        <dbReference type="Proteomes" id="UP000499080"/>
    </source>
</evidence>
<reference evidence="1 2" key="1">
    <citation type="journal article" date="2019" name="Sci. Rep.">
        <title>Orb-weaving spider Araneus ventricosus genome elucidates the spidroin gene catalogue.</title>
        <authorList>
            <person name="Kono N."/>
            <person name="Nakamura H."/>
            <person name="Ohtoshi R."/>
            <person name="Moran D.A.P."/>
            <person name="Shinohara A."/>
            <person name="Yoshida Y."/>
            <person name="Fujiwara M."/>
            <person name="Mori M."/>
            <person name="Tomita M."/>
            <person name="Arakawa K."/>
        </authorList>
    </citation>
    <scope>NUCLEOTIDE SEQUENCE [LARGE SCALE GENOMIC DNA]</scope>
</reference>
<gene>
    <name evidence="1" type="ORF">AVEN_130585_1</name>
</gene>
<comment type="caution">
    <text evidence="1">The sequence shown here is derived from an EMBL/GenBank/DDBJ whole genome shotgun (WGS) entry which is preliminary data.</text>
</comment>
<accession>A0A4Y2HIP1</accession>
<dbReference type="EMBL" id="BGPR01001963">
    <property type="protein sequence ID" value="GBM65187.1"/>
    <property type="molecule type" value="Genomic_DNA"/>
</dbReference>
<sequence>MAGAWWKDRDFLRERFWLRRRKKRIYHAEQKKRNSRNPNLTRLNIPTVGSRVQHRKQFYLQKNPSWERQFAVPNLHCTVNEWLPATHKNPSAGAERGDVFQ</sequence>